<evidence type="ECO:0000313" key="1">
    <source>
        <dbReference type="EMBL" id="KSU69982.1"/>
    </source>
</evidence>
<dbReference type="AlphaFoldDB" id="A0A0V8I5A3"/>
<reference evidence="1 2" key="1">
    <citation type="journal article" date="2014" name="Arch. Microbiol.">
        <title>Arthrobacter enclensis sp. nov., isolated from sediment sample.</title>
        <authorList>
            <person name="Dastager S.G."/>
            <person name="Liu Q."/>
            <person name="Tang S.K."/>
            <person name="Krishnamurthi S."/>
            <person name="Lee J.C."/>
            <person name="Li W.J."/>
        </authorList>
    </citation>
    <scope>NUCLEOTIDE SEQUENCE [LARGE SCALE GENOMIC DNA]</scope>
    <source>
        <strain evidence="1 2">NIO-1008</strain>
    </source>
</reference>
<dbReference type="Proteomes" id="UP000053199">
    <property type="component" value="Unassembled WGS sequence"/>
</dbReference>
<accession>A0A0V8I5A3</accession>
<keyword evidence="2" id="KW-1185">Reference proteome</keyword>
<comment type="caution">
    <text evidence="1">The sequence shown here is derived from an EMBL/GenBank/DDBJ whole genome shotgun (WGS) entry which is preliminary data.</text>
</comment>
<dbReference type="RefSeq" id="WP_058269570.1">
    <property type="nucleotide sequence ID" value="NZ_FMAZ01000010.1"/>
</dbReference>
<dbReference type="EMBL" id="LNQM01000011">
    <property type="protein sequence ID" value="KSU69982.1"/>
    <property type="molecule type" value="Genomic_DNA"/>
</dbReference>
<organism evidence="1 2">
    <name type="scientific">Pseudarthrobacter enclensis</name>
    <dbReference type="NCBI Taxonomy" id="993070"/>
    <lineage>
        <taxon>Bacteria</taxon>
        <taxon>Bacillati</taxon>
        <taxon>Actinomycetota</taxon>
        <taxon>Actinomycetes</taxon>
        <taxon>Micrococcales</taxon>
        <taxon>Micrococcaceae</taxon>
        <taxon>Pseudarthrobacter</taxon>
    </lineage>
</organism>
<evidence type="ECO:0000313" key="2">
    <source>
        <dbReference type="Proteomes" id="UP000053199"/>
    </source>
</evidence>
<protein>
    <submittedName>
        <fullName evidence="1">Uncharacterized protein</fullName>
    </submittedName>
</protein>
<dbReference type="OrthoDB" id="3431599at2"/>
<name>A0A0V8I5A3_9MICC</name>
<sequence length="73" mass="8171">MSVYIICPMCEQGRVVTYRVKATGEVLQCCDECDSTWDVGAELSATEFGFIEDFLRERGLDPFGDELENVEGP</sequence>
<gene>
    <name evidence="1" type="ORF">AS031_18130</name>
</gene>
<proteinExistence type="predicted"/>